<dbReference type="AlphaFoldDB" id="A0A367UFD4"/>
<dbReference type="RefSeq" id="WP_114121592.1">
    <property type="nucleotide sequence ID" value="NZ_JPWA01000008.1"/>
</dbReference>
<sequence>MFGFQGLTETAEISLGVVKRLNDATQAITKLNESLRLAPERVREGWIERAVLAEAVSSARLSGDYVIPEDLRLVAFDAYDGPISNEMSRTADLLPFLRVASRRSPRQMFTPLRLVAMTRLRLKAKSGTGFQTSWISAGQREQRDFDDIRYGLEEVFSAENVSRWKGIPPLMAAAEILYLWNTSGCDEMISPEAGRVLASAWLARSGLTEKAWVMISTGFHEDVFSFSPGPDSRWHRKFARGVELGCLGTYGLLNRLEAAHRAFEEVDFSMRSSSNLPRVVDLLFKRIAVTTTTASTELGISSRACANILERLLHDGPKIKERPVVQELTGRSSFRVYGIV</sequence>
<name>A0A367UFD4_9PROT</name>
<proteinExistence type="predicted"/>
<keyword evidence="2" id="KW-1185">Reference proteome</keyword>
<evidence type="ECO:0000313" key="2">
    <source>
        <dbReference type="Proteomes" id="UP000252419"/>
    </source>
</evidence>
<evidence type="ECO:0008006" key="3">
    <source>
        <dbReference type="Google" id="ProtNLM"/>
    </source>
</evidence>
<reference evidence="1 2" key="1">
    <citation type="submission" date="2014-07" db="EMBL/GenBank/DDBJ databases">
        <title>Draft genome sequence of Thalassospira xianhensis P-4 (MCCC 1A02616).</title>
        <authorList>
            <person name="Lai Q."/>
            <person name="Shao Z."/>
        </authorList>
    </citation>
    <scope>NUCLEOTIDE SEQUENCE [LARGE SCALE GENOMIC DNA]</scope>
    <source>
        <strain evidence="1 2">MCCC 1A02616</strain>
    </source>
</reference>
<protein>
    <recommendedName>
        <fullName evidence="3">HTH DNA binding domain-containing protein</fullName>
    </recommendedName>
</protein>
<dbReference type="Proteomes" id="UP000252419">
    <property type="component" value="Unassembled WGS sequence"/>
</dbReference>
<evidence type="ECO:0000313" key="1">
    <source>
        <dbReference type="EMBL" id="RCK06383.1"/>
    </source>
</evidence>
<organism evidence="1 2">
    <name type="scientific">Thalassospira xianhensis MCCC 1A02616</name>
    <dbReference type="NCBI Taxonomy" id="1177929"/>
    <lineage>
        <taxon>Bacteria</taxon>
        <taxon>Pseudomonadati</taxon>
        <taxon>Pseudomonadota</taxon>
        <taxon>Alphaproteobacteria</taxon>
        <taxon>Rhodospirillales</taxon>
        <taxon>Thalassospiraceae</taxon>
        <taxon>Thalassospira</taxon>
    </lineage>
</organism>
<gene>
    <name evidence="1" type="ORF">TH5_09320</name>
</gene>
<accession>A0A367UFD4</accession>
<dbReference type="EMBL" id="JPWA01000008">
    <property type="protein sequence ID" value="RCK06383.1"/>
    <property type="molecule type" value="Genomic_DNA"/>
</dbReference>
<comment type="caution">
    <text evidence="1">The sequence shown here is derived from an EMBL/GenBank/DDBJ whole genome shotgun (WGS) entry which is preliminary data.</text>
</comment>